<sequence length="614" mass="67503">MADAHPCRPTEPDSHERVIHFSHGDHQGFEHLQDLFQLVRAELRLLPHTSQAKYASAIAGMATAQLHAVKQHRERNLHDLVQLNTEYPARHPNNVVALQRFRHAQRQLSSLEDQLAGQLTHCAVHSASLGQAYGVGAMEQSSVSDLILLEDEPIAEKLQVGPASPASPAASSDSSESHSNTQSNMKQPALIIPAGCAAAPASRIPGGHDAPSAGRTDGPRGQPEILVPNEDLLDNLWGNERMRNQAIRTYVRQNGSVSPIFRYGIRYLPKSNLPLRAEQERSDYECRTVIISHLSTRAKLRDVLGAVRGGKLLRATIVQLDGISSGATAMVQFANWRDAHAYSEHAKSHAIVLYGRKCSVALAGSPSYPMSPASMDALEQGFTRCIEIKEASVEEVGALISSLRRWIPRVQDMIEDVLLDLGGNKLVLRFRDLDFATKVYRLVKNGDALFPVLHRTVSFVADPCDEPFKTTLDEPQTTANGSICLMDVIGNPSWNIQSAYPELGRTAGSNIDIGTSNPSPSSSTAAADPTPNLTPDRFLDRMAGHEGGHMSAAECARSNLKAVDEITAEPDWIYSEEQYQELRGFTAFLRDPKEWSENSRYWMGRTLKDLKPQN</sequence>
<name>A0ABR1QBQ2_9PEZI</name>
<proteinExistence type="predicted"/>
<gene>
    <name evidence="2" type="ORF">PG986_007125</name>
</gene>
<dbReference type="GeneID" id="92076409"/>
<feature type="compositionally biased region" description="Low complexity" evidence="1">
    <location>
        <begin position="515"/>
        <end position="531"/>
    </location>
</feature>
<feature type="region of interest" description="Disordered" evidence="1">
    <location>
        <begin position="201"/>
        <end position="226"/>
    </location>
</feature>
<keyword evidence="3" id="KW-1185">Reference proteome</keyword>
<evidence type="ECO:0000313" key="3">
    <source>
        <dbReference type="Proteomes" id="UP001391051"/>
    </source>
</evidence>
<dbReference type="EMBL" id="JAQQWE010000005">
    <property type="protein sequence ID" value="KAK7951397.1"/>
    <property type="molecule type" value="Genomic_DNA"/>
</dbReference>
<evidence type="ECO:0000313" key="2">
    <source>
        <dbReference type="EMBL" id="KAK7951397.1"/>
    </source>
</evidence>
<feature type="region of interest" description="Disordered" evidence="1">
    <location>
        <begin position="160"/>
        <end position="184"/>
    </location>
</feature>
<dbReference type="Proteomes" id="UP001391051">
    <property type="component" value="Unassembled WGS sequence"/>
</dbReference>
<organism evidence="2 3">
    <name type="scientific">Apiospora aurea</name>
    <dbReference type="NCBI Taxonomy" id="335848"/>
    <lineage>
        <taxon>Eukaryota</taxon>
        <taxon>Fungi</taxon>
        <taxon>Dikarya</taxon>
        <taxon>Ascomycota</taxon>
        <taxon>Pezizomycotina</taxon>
        <taxon>Sordariomycetes</taxon>
        <taxon>Xylariomycetidae</taxon>
        <taxon>Amphisphaeriales</taxon>
        <taxon>Apiosporaceae</taxon>
        <taxon>Apiospora</taxon>
    </lineage>
</organism>
<evidence type="ECO:0008006" key="4">
    <source>
        <dbReference type="Google" id="ProtNLM"/>
    </source>
</evidence>
<evidence type="ECO:0000256" key="1">
    <source>
        <dbReference type="SAM" id="MobiDB-lite"/>
    </source>
</evidence>
<feature type="region of interest" description="Disordered" evidence="1">
    <location>
        <begin position="507"/>
        <end position="534"/>
    </location>
</feature>
<dbReference type="RefSeq" id="XP_066699459.1">
    <property type="nucleotide sequence ID" value="XM_066843347.1"/>
</dbReference>
<feature type="compositionally biased region" description="Low complexity" evidence="1">
    <location>
        <begin position="162"/>
        <end position="179"/>
    </location>
</feature>
<protein>
    <recommendedName>
        <fullName evidence="4">RRM domain-containing protein</fullName>
    </recommendedName>
</protein>
<comment type="caution">
    <text evidence="2">The sequence shown here is derived from an EMBL/GenBank/DDBJ whole genome shotgun (WGS) entry which is preliminary data.</text>
</comment>
<reference evidence="2 3" key="1">
    <citation type="submission" date="2023-01" db="EMBL/GenBank/DDBJ databases">
        <title>Analysis of 21 Apiospora genomes using comparative genomics revels a genus with tremendous synthesis potential of carbohydrate active enzymes and secondary metabolites.</title>
        <authorList>
            <person name="Sorensen T."/>
        </authorList>
    </citation>
    <scope>NUCLEOTIDE SEQUENCE [LARGE SCALE GENOMIC DNA]</scope>
    <source>
        <strain evidence="2 3">CBS 24483</strain>
    </source>
</reference>
<accession>A0ABR1QBQ2</accession>